<dbReference type="Ensembl" id="ENSFCTT00005003421.1">
    <property type="protein sequence ID" value="ENSFCTP00005002016.1"/>
    <property type="gene ID" value="ENSFCTG00005001339.1"/>
</dbReference>
<name>A0ABI7VV10_FELCA</name>
<feature type="transmembrane region" description="Helical" evidence="8">
    <location>
        <begin position="394"/>
        <end position="417"/>
    </location>
</feature>
<dbReference type="PANTHER" id="PTHR23037:SF45">
    <property type="entry name" value="INTERLEUKIN 13 RECEPTOR SUBUNIT ALPHA 2"/>
    <property type="match status" value="1"/>
</dbReference>
<evidence type="ECO:0000256" key="5">
    <source>
        <dbReference type="ARBA" id="ARBA00023136"/>
    </source>
</evidence>
<dbReference type="GeneTree" id="ENSGT00940000159971"/>
<gene>
    <name evidence="10" type="primary">IL13RA2</name>
</gene>
<keyword evidence="6" id="KW-0675">Receptor</keyword>
<dbReference type="Proteomes" id="UP000823872">
    <property type="component" value="Chromosome X"/>
</dbReference>
<evidence type="ECO:0000256" key="1">
    <source>
        <dbReference type="ARBA" id="ARBA00004479"/>
    </source>
</evidence>
<dbReference type="InterPro" id="IPR013783">
    <property type="entry name" value="Ig-like_fold"/>
</dbReference>
<keyword evidence="3" id="KW-0732">Signal</keyword>
<dbReference type="Pfam" id="PF09240">
    <property type="entry name" value="IL6Ra-bind"/>
    <property type="match status" value="1"/>
</dbReference>
<evidence type="ECO:0000256" key="4">
    <source>
        <dbReference type="ARBA" id="ARBA00022989"/>
    </source>
</evidence>
<keyword evidence="4 8" id="KW-1133">Transmembrane helix</keyword>
<dbReference type="Gene3D" id="2.60.40.10">
    <property type="entry name" value="Immunoglobulins"/>
    <property type="match status" value="3"/>
</dbReference>
<dbReference type="InterPro" id="IPR015321">
    <property type="entry name" value="TypeI_recpt_CBD"/>
</dbReference>
<keyword evidence="5 8" id="KW-0472">Membrane</keyword>
<organism evidence="10 11">
    <name type="scientific">Felis catus</name>
    <name type="common">Cat</name>
    <name type="synonym">Felis silvestris catus</name>
    <dbReference type="NCBI Taxonomy" id="9685"/>
    <lineage>
        <taxon>Eukaryota</taxon>
        <taxon>Metazoa</taxon>
        <taxon>Chordata</taxon>
        <taxon>Craniata</taxon>
        <taxon>Vertebrata</taxon>
        <taxon>Euteleostomi</taxon>
        <taxon>Mammalia</taxon>
        <taxon>Eutheria</taxon>
        <taxon>Laurasiatheria</taxon>
        <taxon>Carnivora</taxon>
        <taxon>Feliformia</taxon>
        <taxon>Felidae</taxon>
        <taxon>Felinae</taxon>
        <taxon>Felis</taxon>
    </lineage>
</organism>
<keyword evidence="7" id="KW-0325">Glycoprotein</keyword>
<dbReference type="SUPFAM" id="SSF49265">
    <property type="entry name" value="Fibronectin type III"/>
    <property type="match status" value="3"/>
</dbReference>
<reference evidence="10" key="3">
    <citation type="submission" date="2025-09" db="UniProtKB">
        <authorList>
            <consortium name="Ensembl"/>
        </authorList>
    </citation>
    <scope>IDENTIFICATION</scope>
    <source>
        <strain evidence="10">breed Abyssinian</strain>
    </source>
</reference>
<evidence type="ECO:0000256" key="8">
    <source>
        <dbReference type="SAM" id="Phobius"/>
    </source>
</evidence>
<evidence type="ECO:0000256" key="7">
    <source>
        <dbReference type="ARBA" id="ARBA00023180"/>
    </source>
</evidence>
<dbReference type="PROSITE" id="PS50853">
    <property type="entry name" value="FN3"/>
    <property type="match status" value="1"/>
</dbReference>
<proteinExistence type="predicted"/>
<sequence length="441" mass="51356">MHFCVSPLENGLNISYSTTDTSSSTYFSGISEECDYNWTHYSFTSGYFKVLNLGEMAFVHLDVLCFYSLLICTAFSSVSSNAEIKVNPPQDFEIVDPGYLGYLCLQWQPPLFLDKFEECTVEYELKYRNIDSEDWKTIITKNLHYNDGFDLNKGVEAKIHTLLPPHCTNGSEVQSLWSEATYWKSPQGSQETKIQEMDCVYYNWEYLLCSWKPGLGVHFHTSYQLFYWYDGLDHATQCPDYIKVDGQNIGCRFPHLEASDYKDFYICVNGSSDSYPIRPSYFIFQLQNIVKPLPPDYLSLTVKNSEEVNLKWSMPQGPIPAKCFIYEIEFTEDDTTWVTTTVENEIRVARISNESQQLCFLVRSKVNIYCSDDGIWSEWSDEQCWKDDIWKETLVFFLTPFAFVSLFVLLVTCLLLYKQKAVLKTIFQRKQEVFSHQDTFC</sequence>
<evidence type="ECO:0000313" key="11">
    <source>
        <dbReference type="Proteomes" id="UP000823872"/>
    </source>
</evidence>
<dbReference type="InterPro" id="IPR003961">
    <property type="entry name" value="FN3_dom"/>
</dbReference>
<accession>A0ABI7VV10</accession>
<evidence type="ECO:0000313" key="10">
    <source>
        <dbReference type="Ensembl" id="ENSFCTP00005002016.1"/>
    </source>
</evidence>
<keyword evidence="11" id="KW-1185">Reference proteome</keyword>
<evidence type="ECO:0000256" key="2">
    <source>
        <dbReference type="ARBA" id="ARBA00022692"/>
    </source>
</evidence>
<comment type="subcellular location">
    <subcellularLocation>
        <location evidence="1">Membrane</location>
        <topology evidence="1">Single-pass type I membrane protein</topology>
    </subcellularLocation>
</comment>
<evidence type="ECO:0000259" key="9">
    <source>
        <dbReference type="PROSITE" id="PS50853"/>
    </source>
</evidence>
<dbReference type="PANTHER" id="PTHR23037">
    <property type="entry name" value="CYTOKINE RECEPTOR"/>
    <property type="match status" value="1"/>
</dbReference>
<protein>
    <submittedName>
        <fullName evidence="10">Interleukin 13 receptor subunit alpha 2</fullName>
    </submittedName>
</protein>
<reference evidence="10" key="2">
    <citation type="submission" date="2025-08" db="UniProtKB">
        <authorList>
            <consortium name="Ensembl"/>
        </authorList>
    </citation>
    <scope>IDENTIFICATION</scope>
    <source>
        <strain evidence="10">breed Abyssinian</strain>
    </source>
</reference>
<feature type="domain" description="Fibronectin type-III" evidence="9">
    <location>
        <begin position="294"/>
        <end position="387"/>
    </location>
</feature>
<evidence type="ECO:0000256" key="3">
    <source>
        <dbReference type="ARBA" id="ARBA00022729"/>
    </source>
</evidence>
<keyword evidence="2 8" id="KW-0812">Transmembrane</keyword>
<evidence type="ECO:0000256" key="6">
    <source>
        <dbReference type="ARBA" id="ARBA00023170"/>
    </source>
</evidence>
<dbReference type="InterPro" id="IPR036116">
    <property type="entry name" value="FN3_sf"/>
</dbReference>
<reference evidence="10 11" key="1">
    <citation type="submission" date="2021-02" db="EMBL/GenBank/DDBJ databases">
        <title>Safari Cat Assemblies.</title>
        <authorList>
            <person name="Bredemeyer K.R."/>
            <person name="Murphy W.J."/>
        </authorList>
    </citation>
    <scope>NUCLEOTIDE SEQUENCE [LARGE SCALE GENOMIC DNA]</scope>
</reference>